<organism evidence="3">
    <name type="scientific">Brugia timori</name>
    <dbReference type="NCBI Taxonomy" id="42155"/>
    <lineage>
        <taxon>Eukaryota</taxon>
        <taxon>Metazoa</taxon>
        <taxon>Ecdysozoa</taxon>
        <taxon>Nematoda</taxon>
        <taxon>Chromadorea</taxon>
        <taxon>Rhabditida</taxon>
        <taxon>Spirurina</taxon>
        <taxon>Spiruromorpha</taxon>
        <taxon>Filarioidea</taxon>
        <taxon>Onchocercidae</taxon>
        <taxon>Brugia</taxon>
    </lineage>
</organism>
<evidence type="ECO:0000259" key="2">
    <source>
        <dbReference type="PROSITE" id="PS50026"/>
    </source>
</evidence>
<feature type="domain" description="EGF-like" evidence="2">
    <location>
        <begin position="49"/>
        <end position="85"/>
    </location>
</feature>
<comment type="caution">
    <text evidence="1">Lacks conserved residue(s) required for the propagation of feature annotation.</text>
</comment>
<dbReference type="PROSITE" id="PS50026">
    <property type="entry name" value="EGF_3"/>
    <property type="match status" value="1"/>
</dbReference>
<reference evidence="3" key="1">
    <citation type="submission" date="2017-02" db="UniProtKB">
        <authorList>
            <consortium name="WormBaseParasite"/>
        </authorList>
    </citation>
    <scope>IDENTIFICATION</scope>
</reference>
<dbReference type="SUPFAM" id="SSF57196">
    <property type="entry name" value="EGF/Laminin"/>
    <property type="match status" value="1"/>
</dbReference>
<name>A0A0R3QGY0_9BILA</name>
<dbReference type="Gene3D" id="2.10.25.10">
    <property type="entry name" value="Laminin"/>
    <property type="match status" value="1"/>
</dbReference>
<evidence type="ECO:0000313" key="3">
    <source>
        <dbReference type="WBParaSite" id="BTMF_0000563801-mRNA-1"/>
    </source>
</evidence>
<accession>A0A0R3QGY0</accession>
<evidence type="ECO:0000256" key="1">
    <source>
        <dbReference type="PROSITE-ProRule" id="PRU00076"/>
    </source>
</evidence>
<protein>
    <submittedName>
        <fullName evidence="3">EGF-like domain-containing protein</fullName>
    </submittedName>
</protein>
<dbReference type="WBParaSite" id="BTMF_0000563801-mRNA-1">
    <property type="protein sequence ID" value="BTMF_0000563801-mRNA-1"/>
    <property type="gene ID" value="BTMF_0000563801"/>
</dbReference>
<keyword evidence="1" id="KW-0245">EGF-like domain</keyword>
<sequence>LYNFTVNFVRGSVASPESVFTELLQYIAHRNNFEVGKSKQFISPYQANPFDNCYKSDCHPDAKCTATPTGYRCQCPETHRDLNPSKPGRDCVSYAGVNECERKEWNECDENARCIDEDYLYR</sequence>
<dbReference type="AlphaFoldDB" id="A0A0R3QGY0"/>
<dbReference type="InterPro" id="IPR000742">
    <property type="entry name" value="EGF"/>
</dbReference>
<dbReference type="STRING" id="42155.A0A0R3QGY0"/>
<proteinExistence type="predicted"/>